<evidence type="ECO:0000313" key="8">
    <source>
        <dbReference type="EMBL" id="KAK3738802.1"/>
    </source>
</evidence>
<evidence type="ECO:0000256" key="2">
    <source>
        <dbReference type="ARBA" id="ARBA00004395"/>
    </source>
</evidence>
<dbReference type="InterPro" id="IPR001612">
    <property type="entry name" value="Caveolin"/>
</dbReference>
<dbReference type="Pfam" id="PF01146">
    <property type="entry name" value="Caveolin"/>
    <property type="match status" value="1"/>
</dbReference>
<dbReference type="PANTHER" id="PTHR10844:SF32">
    <property type="entry name" value="CAVEOLIN-3-LIKE"/>
    <property type="match status" value="1"/>
</dbReference>
<dbReference type="GO" id="GO:0005901">
    <property type="term" value="C:caveola"/>
    <property type="evidence" value="ECO:0007669"/>
    <property type="project" value="UniProtKB-SubCell"/>
</dbReference>
<comment type="caution">
    <text evidence="8">The sequence shown here is derived from an EMBL/GenBank/DDBJ whole genome shotgun (WGS) entry which is preliminary data.</text>
</comment>
<dbReference type="PANTHER" id="PTHR10844">
    <property type="entry name" value="CAVEOLIN"/>
    <property type="match status" value="1"/>
</dbReference>
<keyword evidence="9" id="KW-1185">Reference proteome</keyword>
<keyword evidence="5" id="KW-1003">Cell membrane</keyword>
<name>A0AAE1CVF7_9GAST</name>
<keyword evidence="6" id="KW-0333">Golgi apparatus</keyword>
<accession>A0AAE1CVF7</accession>
<evidence type="ECO:0000256" key="1">
    <source>
        <dbReference type="ARBA" id="ARBA00004202"/>
    </source>
</evidence>
<dbReference type="Proteomes" id="UP001283361">
    <property type="component" value="Unassembled WGS sequence"/>
</dbReference>
<evidence type="ECO:0000256" key="6">
    <source>
        <dbReference type="ARBA" id="ARBA00023034"/>
    </source>
</evidence>
<evidence type="ECO:0000256" key="4">
    <source>
        <dbReference type="ARBA" id="ARBA00010988"/>
    </source>
</evidence>
<dbReference type="EMBL" id="JAWDGP010006574">
    <property type="protein sequence ID" value="KAK3738802.1"/>
    <property type="molecule type" value="Genomic_DNA"/>
</dbReference>
<comment type="subcellular location">
    <subcellularLocation>
        <location evidence="1">Cell membrane</location>
        <topology evidence="1">Peripheral membrane protein</topology>
    </subcellularLocation>
    <subcellularLocation>
        <location evidence="2">Golgi apparatus membrane</location>
        <topology evidence="2">Peripheral membrane protein</topology>
    </subcellularLocation>
    <subcellularLocation>
        <location evidence="3">Membrane</location>
        <location evidence="3">Caveola</location>
        <topology evidence="3">Peripheral membrane protein</topology>
    </subcellularLocation>
</comment>
<evidence type="ECO:0000256" key="5">
    <source>
        <dbReference type="ARBA" id="ARBA00022475"/>
    </source>
</evidence>
<evidence type="ECO:0008006" key="10">
    <source>
        <dbReference type="Google" id="ProtNLM"/>
    </source>
</evidence>
<dbReference type="GO" id="GO:0000139">
    <property type="term" value="C:Golgi membrane"/>
    <property type="evidence" value="ECO:0007669"/>
    <property type="project" value="UniProtKB-SubCell"/>
</dbReference>
<reference evidence="8" key="1">
    <citation type="journal article" date="2023" name="G3 (Bethesda)">
        <title>A reference genome for the long-term kleptoplast-retaining sea slug Elysia crispata morphotype clarki.</title>
        <authorList>
            <person name="Eastman K.E."/>
            <person name="Pendleton A.L."/>
            <person name="Shaikh M.A."/>
            <person name="Suttiyut T."/>
            <person name="Ogas R."/>
            <person name="Tomko P."/>
            <person name="Gavelis G."/>
            <person name="Widhalm J.R."/>
            <person name="Wisecaver J.H."/>
        </authorList>
    </citation>
    <scope>NUCLEOTIDE SEQUENCE</scope>
    <source>
        <strain evidence="8">ECLA1</strain>
    </source>
</reference>
<keyword evidence="7" id="KW-0472">Membrane</keyword>
<gene>
    <name evidence="8" type="ORF">RRG08_035682</name>
</gene>
<evidence type="ECO:0000313" key="9">
    <source>
        <dbReference type="Proteomes" id="UP001283361"/>
    </source>
</evidence>
<evidence type="ECO:0000256" key="7">
    <source>
        <dbReference type="ARBA" id="ARBA00023136"/>
    </source>
</evidence>
<organism evidence="8 9">
    <name type="scientific">Elysia crispata</name>
    <name type="common">lettuce slug</name>
    <dbReference type="NCBI Taxonomy" id="231223"/>
    <lineage>
        <taxon>Eukaryota</taxon>
        <taxon>Metazoa</taxon>
        <taxon>Spiralia</taxon>
        <taxon>Lophotrochozoa</taxon>
        <taxon>Mollusca</taxon>
        <taxon>Gastropoda</taxon>
        <taxon>Heterobranchia</taxon>
        <taxon>Euthyneura</taxon>
        <taxon>Panpulmonata</taxon>
        <taxon>Sacoglossa</taxon>
        <taxon>Placobranchoidea</taxon>
        <taxon>Plakobranchidae</taxon>
        <taxon>Elysia</taxon>
    </lineage>
</organism>
<dbReference type="AlphaFoldDB" id="A0AAE1CVF7"/>
<proteinExistence type="inferred from homology"/>
<dbReference type="GO" id="GO:0070836">
    <property type="term" value="P:caveola assembly"/>
    <property type="evidence" value="ECO:0007669"/>
    <property type="project" value="InterPro"/>
</dbReference>
<protein>
    <recommendedName>
        <fullName evidence="10">Caveolin</fullName>
    </recommendedName>
</protein>
<evidence type="ECO:0000256" key="3">
    <source>
        <dbReference type="ARBA" id="ARBA00004543"/>
    </source>
</evidence>
<sequence length="252" mass="28884">MILDPTCCKFEISLNSLEMFGEGDGKGCRKKWIMKPMTISTPNYAIVTSGNSKKTTLITADHNFVKIRSRKFRTTKRQIPQIFNLLPLVKMSSGHGEARVNMASEEVDLSPATKVDNQEITDRDPTRMNQHVKVIFDEVFAEPHETIHSFDSVWLTSNKVFTFTKTWCYRLTTAVCAVPLSVLWGIHFACMACVTIWCCQPCIKSYQIELSCIRGFFQSLLDAIYRPCFETMGYFFHHIRVQVRKGDDQAKD</sequence>
<comment type="similarity">
    <text evidence="4">Belongs to the caveolin family.</text>
</comment>
<dbReference type="GO" id="GO:0060090">
    <property type="term" value="F:molecular adaptor activity"/>
    <property type="evidence" value="ECO:0007669"/>
    <property type="project" value="TreeGrafter"/>
</dbReference>